<dbReference type="EMBL" id="UINC01213819">
    <property type="protein sequence ID" value="SVE38764.1"/>
    <property type="molecule type" value="Genomic_DNA"/>
</dbReference>
<sequence>VALALLEKGANVEIWDVGYEEHLDNIKNQNFHDIKYDLDEPEKYFLGKELTGINQLASSELFTLPKNRKFFIEKNSQFWDISSTSFNPIISLSKGGLANGWGANVAAFKEDDISDWPLDYAKLDKY</sequence>
<gene>
    <name evidence="1" type="ORF">METZ01_LOCUS491618</name>
</gene>
<dbReference type="AlphaFoldDB" id="A0A383D377"/>
<feature type="non-terminal residue" evidence="1">
    <location>
        <position position="1"/>
    </location>
</feature>
<proteinExistence type="predicted"/>
<organism evidence="1">
    <name type="scientific">marine metagenome</name>
    <dbReference type="NCBI Taxonomy" id="408172"/>
    <lineage>
        <taxon>unclassified sequences</taxon>
        <taxon>metagenomes</taxon>
        <taxon>ecological metagenomes</taxon>
    </lineage>
</organism>
<protein>
    <submittedName>
        <fullName evidence="1">Uncharacterized protein</fullName>
    </submittedName>
</protein>
<evidence type="ECO:0000313" key="1">
    <source>
        <dbReference type="EMBL" id="SVE38764.1"/>
    </source>
</evidence>
<accession>A0A383D377</accession>
<reference evidence="1" key="1">
    <citation type="submission" date="2018-05" db="EMBL/GenBank/DDBJ databases">
        <authorList>
            <person name="Lanie J.A."/>
            <person name="Ng W.-L."/>
            <person name="Kazmierczak K.M."/>
            <person name="Andrzejewski T.M."/>
            <person name="Davidsen T.M."/>
            <person name="Wayne K.J."/>
            <person name="Tettelin H."/>
            <person name="Glass J.I."/>
            <person name="Rusch D."/>
            <person name="Podicherti R."/>
            <person name="Tsui H.-C.T."/>
            <person name="Winkler M.E."/>
        </authorList>
    </citation>
    <scope>NUCLEOTIDE SEQUENCE</scope>
</reference>
<name>A0A383D377_9ZZZZ</name>
<feature type="non-terminal residue" evidence="1">
    <location>
        <position position="126"/>
    </location>
</feature>